<dbReference type="InterPro" id="IPR035892">
    <property type="entry name" value="C2_domain_sf"/>
</dbReference>
<dbReference type="FunFam" id="1.10.287.160:FF:000002">
    <property type="entry name" value="Putative serine/threonine-protein kinase N2"/>
    <property type="match status" value="1"/>
</dbReference>
<evidence type="ECO:0000256" key="18">
    <source>
        <dbReference type="ARBA" id="ARBA00023136"/>
    </source>
</evidence>
<dbReference type="GO" id="GO:0005634">
    <property type="term" value="C:nucleus"/>
    <property type="evidence" value="ECO:0007669"/>
    <property type="project" value="UniProtKB-SubCell"/>
</dbReference>
<keyword evidence="11" id="KW-0808">Transferase</keyword>
<feature type="compositionally biased region" description="Basic and acidic residues" evidence="26">
    <location>
        <begin position="602"/>
        <end position="630"/>
    </location>
</feature>
<keyword evidence="15 24" id="KW-0067">ATP-binding</keyword>
<evidence type="ECO:0000256" key="19">
    <source>
        <dbReference type="ARBA" id="ARBA00023163"/>
    </source>
</evidence>
<dbReference type="InterPro" id="IPR000961">
    <property type="entry name" value="AGC-kinase_C"/>
</dbReference>
<dbReference type="FunFam" id="1.10.287.160:FF:000003">
    <property type="entry name" value="Putative serine/threonine-protein kinase N2"/>
    <property type="match status" value="1"/>
</dbReference>
<evidence type="ECO:0000256" key="26">
    <source>
        <dbReference type="SAM" id="MobiDB-lite"/>
    </source>
</evidence>
<dbReference type="Gene3D" id="1.10.510.10">
    <property type="entry name" value="Transferase(Phosphotransferase) domain 1"/>
    <property type="match status" value="1"/>
</dbReference>
<keyword evidence="14" id="KW-0418">Kinase</keyword>
<dbReference type="FunFam" id="1.10.510.10:FF:000038">
    <property type="entry name" value="serine/threonine-protein kinase N2 isoform X1"/>
    <property type="match status" value="1"/>
</dbReference>
<dbReference type="InterPro" id="IPR037313">
    <property type="entry name" value="PKN_HR1_1"/>
</dbReference>
<evidence type="ECO:0000259" key="28">
    <source>
        <dbReference type="PROSITE" id="PS51285"/>
    </source>
</evidence>
<evidence type="ECO:0000256" key="6">
    <source>
        <dbReference type="ARBA" id="ARBA00005490"/>
    </source>
</evidence>
<evidence type="ECO:0000259" key="27">
    <source>
        <dbReference type="PROSITE" id="PS50011"/>
    </source>
</evidence>
<comment type="catalytic activity">
    <reaction evidence="22">
        <text>L-seryl-[protein] + ATP = O-phospho-L-seryl-[protein] + ADP + H(+)</text>
        <dbReference type="Rhea" id="RHEA:17989"/>
        <dbReference type="Rhea" id="RHEA-COMP:9863"/>
        <dbReference type="Rhea" id="RHEA-COMP:11604"/>
        <dbReference type="ChEBI" id="CHEBI:15378"/>
        <dbReference type="ChEBI" id="CHEBI:29999"/>
        <dbReference type="ChEBI" id="CHEBI:30616"/>
        <dbReference type="ChEBI" id="CHEBI:83421"/>
        <dbReference type="ChEBI" id="CHEBI:456216"/>
        <dbReference type="EC" id="2.7.11.13"/>
    </reaction>
</comment>
<dbReference type="GO" id="GO:0004697">
    <property type="term" value="F:diacylglycerol-dependent serine/threonine kinase activity"/>
    <property type="evidence" value="ECO:0007669"/>
    <property type="project" value="UniProtKB-EC"/>
</dbReference>
<keyword evidence="17 23" id="KW-0175">Coiled coil</keyword>
<reference evidence="30" key="1">
    <citation type="journal article" date="2023" name="Science">
        <title>Genome structures resolve the early diversification of teleost fishes.</title>
        <authorList>
            <person name="Parey E."/>
            <person name="Louis A."/>
            <person name="Montfort J."/>
            <person name="Bouchez O."/>
            <person name="Roques C."/>
            <person name="Iampietro C."/>
            <person name="Lluch J."/>
            <person name="Castinel A."/>
            <person name="Donnadieu C."/>
            <person name="Desvignes T."/>
            <person name="Floi Bucao C."/>
            <person name="Jouanno E."/>
            <person name="Wen M."/>
            <person name="Mejri S."/>
            <person name="Dirks R."/>
            <person name="Jansen H."/>
            <person name="Henkel C."/>
            <person name="Chen W.J."/>
            <person name="Zahm M."/>
            <person name="Cabau C."/>
            <person name="Klopp C."/>
            <person name="Thompson A.W."/>
            <person name="Robinson-Rechavi M."/>
            <person name="Braasch I."/>
            <person name="Lecointre G."/>
            <person name="Bobe J."/>
            <person name="Postlethwait J.H."/>
            <person name="Berthelot C."/>
            <person name="Roest Crollius H."/>
            <person name="Guiguen Y."/>
        </authorList>
    </citation>
    <scope>NUCLEOTIDE SEQUENCE</scope>
    <source>
        <strain evidence="30">NC1722</strain>
    </source>
</reference>
<evidence type="ECO:0000256" key="24">
    <source>
        <dbReference type="PROSITE-ProRule" id="PRU10141"/>
    </source>
</evidence>
<dbReference type="SMART" id="SM00742">
    <property type="entry name" value="Hr1"/>
    <property type="match status" value="3"/>
</dbReference>
<dbReference type="Pfam" id="PF00069">
    <property type="entry name" value="Pkinase"/>
    <property type="match status" value="1"/>
</dbReference>
<keyword evidence="8" id="KW-0963">Cytoplasm</keyword>
<evidence type="ECO:0000256" key="2">
    <source>
        <dbReference type="ARBA" id="ARBA00004214"/>
    </source>
</evidence>
<dbReference type="CDD" id="cd08687">
    <property type="entry name" value="C2_PKN-like"/>
    <property type="match status" value="1"/>
</dbReference>
<dbReference type="PROSITE" id="PS00107">
    <property type="entry name" value="PROTEIN_KINASE_ATP"/>
    <property type="match status" value="1"/>
</dbReference>
<dbReference type="InterPro" id="IPR000719">
    <property type="entry name" value="Prot_kinase_dom"/>
</dbReference>
<dbReference type="InterPro" id="IPR000008">
    <property type="entry name" value="C2_dom"/>
</dbReference>
<dbReference type="FunFam" id="3.30.200.20:FF:000058">
    <property type="entry name" value="Putative serine/threonine-protein kinase N2"/>
    <property type="match status" value="1"/>
</dbReference>
<comment type="catalytic activity">
    <reaction evidence="21">
        <text>L-threonyl-[protein] + ATP = O-phospho-L-threonyl-[protein] + ADP + H(+)</text>
        <dbReference type="Rhea" id="RHEA:46608"/>
        <dbReference type="Rhea" id="RHEA-COMP:11060"/>
        <dbReference type="Rhea" id="RHEA-COMP:11605"/>
        <dbReference type="ChEBI" id="CHEBI:15378"/>
        <dbReference type="ChEBI" id="CHEBI:30013"/>
        <dbReference type="ChEBI" id="CHEBI:30616"/>
        <dbReference type="ChEBI" id="CHEBI:61977"/>
        <dbReference type="ChEBI" id="CHEBI:456216"/>
        <dbReference type="EC" id="2.7.11.13"/>
    </reaction>
</comment>
<dbReference type="GO" id="GO:0005737">
    <property type="term" value="C:cytoplasm"/>
    <property type="evidence" value="ECO:0007669"/>
    <property type="project" value="UniProtKB-SubCell"/>
</dbReference>
<organism evidence="30 31">
    <name type="scientific">Aldrovandia affinis</name>
    <dbReference type="NCBI Taxonomy" id="143900"/>
    <lineage>
        <taxon>Eukaryota</taxon>
        <taxon>Metazoa</taxon>
        <taxon>Chordata</taxon>
        <taxon>Craniata</taxon>
        <taxon>Vertebrata</taxon>
        <taxon>Euteleostomi</taxon>
        <taxon>Actinopterygii</taxon>
        <taxon>Neopterygii</taxon>
        <taxon>Teleostei</taxon>
        <taxon>Notacanthiformes</taxon>
        <taxon>Halosauridae</taxon>
        <taxon>Aldrovandia</taxon>
    </lineage>
</organism>
<evidence type="ECO:0000256" key="4">
    <source>
        <dbReference type="ARBA" id="ARBA00004496"/>
    </source>
</evidence>
<dbReference type="FunFam" id="1.10.287.160:FF:000001">
    <property type="entry name" value="Putative serine/threonine-protein kinase N2"/>
    <property type="match status" value="1"/>
</dbReference>
<keyword evidence="18" id="KW-0472">Membrane</keyword>
<keyword evidence="9" id="KW-0723">Serine/threonine-protein kinase</keyword>
<evidence type="ECO:0000256" key="11">
    <source>
        <dbReference type="ARBA" id="ARBA00022679"/>
    </source>
</evidence>
<dbReference type="InterPro" id="IPR037784">
    <property type="entry name" value="C2_PKN"/>
</dbReference>
<dbReference type="GO" id="GO:0032154">
    <property type="term" value="C:cleavage furrow"/>
    <property type="evidence" value="ECO:0007669"/>
    <property type="project" value="UniProtKB-SubCell"/>
</dbReference>
<evidence type="ECO:0000256" key="21">
    <source>
        <dbReference type="ARBA" id="ARBA00047272"/>
    </source>
</evidence>
<keyword evidence="10" id="KW-0597">Phosphoprotein</keyword>
<dbReference type="GO" id="GO:0005524">
    <property type="term" value="F:ATP binding"/>
    <property type="evidence" value="ECO:0007669"/>
    <property type="project" value="UniProtKB-UniRule"/>
</dbReference>
<dbReference type="GO" id="GO:0030496">
    <property type="term" value="C:midbody"/>
    <property type="evidence" value="ECO:0007669"/>
    <property type="project" value="UniProtKB-SubCell"/>
</dbReference>
<dbReference type="InterPro" id="IPR036274">
    <property type="entry name" value="HR1_rpt_sf"/>
</dbReference>
<dbReference type="InterPro" id="IPR011009">
    <property type="entry name" value="Kinase-like_dom_sf"/>
</dbReference>
<gene>
    <name evidence="30" type="ORF">AAFF_G00000270</name>
</gene>
<dbReference type="InterPro" id="IPR017892">
    <property type="entry name" value="Pkinase_C"/>
</dbReference>
<dbReference type="AlphaFoldDB" id="A0AAD7X382"/>
<protein>
    <recommendedName>
        <fullName evidence="7">protein kinase C</fullName>
        <ecNumber evidence="7">2.7.11.13</ecNumber>
    </recommendedName>
</protein>
<evidence type="ECO:0000256" key="13">
    <source>
        <dbReference type="ARBA" id="ARBA00022741"/>
    </source>
</evidence>
<dbReference type="GO" id="GO:0031267">
    <property type="term" value="F:small GTPase binding"/>
    <property type="evidence" value="ECO:0007669"/>
    <property type="project" value="InterPro"/>
</dbReference>
<dbReference type="EC" id="2.7.11.13" evidence="7"/>
<keyword evidence="31" id="KW-1185">Reference proteome</keyword>
<comment type="subcellular location">
    <subcellularLocation>
        <location evidence="5">Cleavage furrow</location>
    </subcellularLocation>
    <subcellularLocation>
        <location evidence="4">Cytoplasm</location>
    </subcellularLocation>
    <subcellularLocation>
        <location evidence="3">Membrane</location>
    </subcellularLocation>
    <subcellularLocation>
        <location evidence="2">Midbody</location>
    </subcellularLocation>
    <subcellularLocation>
        <location evidence="1">Nucleus</location>
    </subcellularLocation>
</comment>
<dbReference type="PROSITE" id="PS51285">
    <property type="entry name" value="AGC_KINASE_CTER"/>
    <property type="match status" value="1"/>
</dbReference>
<dbReference type="SUPFAM" id="SSF49562">
    <property type="entry name" value="C2 domain (Calcium/lipid-binding domain, CaLB)"/>
    <property type="match status" value="1"/>
</dbReference>
<feature type="compositionally biased region" description="Low complexity" evidence="26">
    <location>
        <begin position="581"/>
        <end position="600"/>
    </location>
</feature>
<dbReference type="GO" id="GO:0007165">
    <property type="term" value="P:signal transduction"/>
    <property type="evidence" value="ECO:0007669"/>
    <property type="project" value="InterPro"/>
</dbReference>
<dbReference type="CDD" id="cd11622">
    <property type="entry name" value="HR1_PKN_1"/>
    <property type="match status" value="1"/>
</dbReference>
<feature type="domain" description="Protein kinase" evidence="27">
    <location>
        <begin position="695"/>
        <end position="954"/>
    </location>
</feature>
<evidence type="ECO:0000256" key="14">
    <source>
        <dbReference type="ARBA" id="ARBA00022777"/>
    </source>
</evidence>
<dbReference type="InterPro" id="IPR017441">
    <property type="entry name" value="Protein_kinase_ATP_BS"/>
</dbReference>
<evidence type="ECO:0000256" key="10">
    <source>
        <dbReference type="ARBA" id="ARBA00022553"/>
    </source>
</evidence>
<evidence type="ECO:0000256" key="17">
    <source>
        <dbReference type="ARBA" id="ARBA00023054"/>
    </source>
</evidence>
<dbReference type="PROSITE" id="PS51860">
    <property type="entry name" value="REM_1"/>
    <property type="match status" value="3"/>
</dbReference>
<feature type="domain" description="REM-1" evidence="29">
    <location>
        <begin position="68"/>
        <end position="144"/>
    </location>
</feature>
<dbReference type="Gene3D" id="1.10.287.160">
    <property type="entry name" value="HR1 repeat"/>
    <property type="match status" value="3"/>
</dbReference>
<evidence type="ECO:0000256" key="9">
    <source>
        <dbReference type="ARBA" id="ARBA00022527"/>
    </source>
</evidence>
<comment type="caution">
    <text evidence="30">The sequence shown here is derived from an EMBL/GenBank/DDBJ whole genome shotgun (WGS) entry which is preliminary data.</text>
</comment>
<dbReference type="PROSITE" id="PS00108">
    <property type="entry name" value="PROTEIN_KINASE_ST"/>
    <property type="match status" value="1"/>
</dbReference>
<evidence type="ECO:0000256" key="12">
    <source>
        <dbReference type="ARBA" id="ARBA00022737"/>
    </source>
</evidence>
<accession>A0AAD7X382</accession>
<evidence type="ECO:0000256" key="8">
    <source>
        <dbReference type="ARBA" id="ARBA00022490"/>
    </source>
</evidence>
<feature type="binding site" evidence="24">
    <location>
        <position position="724"/>
    </location>
    <ligand>
        <name>ATP</name>
        <dbReference type="ChEBI" id="CHEBI:30616"/>
    </ligand>
</feature>
<name>A0AAD7X382_9TELE</name>
<dbReference type="Gene3D" id="3.30.200.20">
    <property type="entry name" value="Phosphorylase Kinase, domain 1"/>
    <property type="match status" value="1"/>
</dbReference>
<evidence type="ECO:0000256" key="5">
    <source>
        <dbReference type="ARBA" id="ARBA00004626"/>
    </source>
</evidence>
<evidence type="ECO:0000256" key="25">
    <source>
        <dbReference type="SAM" id="Coils"/>
    </source>
</evidence>
<sequence>MVWSLEYRWFRFTQYKRKPEVKPESCVALFFCAPLEFDSKLRAKMAADSVQGDAMSHMVSDRLGLGHNLDLSDTMVQQKLDEIKDQIKREIRKELKIKEGAENLRRVTTDKKSLAYVDNMLKKSNKKVEELHQELQELNAHIVVKDPEDLLECPQTPDTPNSEARMCTNNSRLAALKKQNDIELKVKQGAENMIQMYSNGSSKDRKLLATAQQMLQDSKTKIEFIRMQILKASQTSEMILDNNDGMVSSPKSLISPLDLRLEELRHHLRIENAVLEGAKNVMKLLGSGKVTEKKAYSEAQARFDESSQKLDLLKYSLEQRLNELPENHPKSSVIMEELSLVASPPLSPRQSIFFTHNQYSTVAKPAALTGTLDVRLMGCQDLLETVPGRVKATSVPLPGWSPSETRSSFMMRANKNKVGSSRNIGKTDDLSNEISAVLKLDNTVVGQTNWKPVSNQSWDQKFTLELDRSRELEISVYWRDWRSLCAVKFLRLEDFLDNQRHGMCLYLEPQGTLFAEVTFFNPVIERRPKLQRQKKIFSKQQGKTFLRAPQMNINIATWGRLVRRAIPSVNNSYSPQVPELTSESPGHPGSPTSPSDPTVTKLDFDKGATPPSERHSVAEEIREPVPERMVQDKLEEQDALATFDFLNDRNSSAVKPGHDSIVENEIQQPNLELITTPQTTEIREEEQFLFSLTDFTCVAVLGRGHFGKVLLSEYRSTGEMFAIKALKKGDIVARDEVDSLMCEKRIFETVNSVRHPFLVNLFACFQTKDHVCFVMEYAAGGDLMMHIHADVFSEPRAIFYAACVVLGLQFLHDHKIVYRDLKLDNLLLDTEGYVKIADFGLCKEGMGFRDRTSTFCGTPEFLAPEVLTETSYTRAVDWWGLGVLIFEMLVGESPFPGDDEEEVFDSIVNDEVRYPRFLSTEAISIMRRLLRRNPERRLGAGERDAEEVKKHPFFRTVDWSGLLAKKVKPPFVPTIKGREDVSNFDDEFTSEAPILTPPREPRVLTGGEQEMFGDFDYVADWC</sequence>
<keyword evidence="12" id="KW-0677">Repeat</keyword>
<evidence type="ECO:0000313" key="30">
    <source>
        <dbReference type="EMBL" id="KAJ8418528.1"/>
    </source>
</evidence>
<evidence type="ECO:0000259" key="29">
    <source>
        <dbReference type="PROSITE" id="PS51860"/>
    </source>
</evidence>
<dbReference type="Proteomes" id="UP001221898">
    <property type="component" value="Unassembled WGS sequence"/>
</dbReference>
<dbReference type="InterPro" id="IPR008271">
    <property type="entry name" value="Ser/Thr_kinase_AS"/>
</dbReference>
<evidence type="ECO:0000256" key="16">
    <source>
        <dbReference type="ARBA" id="ARBA00023015"/>
    </source>
</evidence>
<dbReference type="SMART" id="SM00133">
    <property type="entry name" value="S_TK_X"/>
    <property type="match status" value="1"/>
</dbReference>
<evidence type="ECO:0000313" key="31">
    <source>
        <dbReference type="Proteomes" id="UP001221898"/>
    </source>
</evidence>
<dbReference type="CDD" id="cd05589">
    <property type="entry name" value="STKc_PKN"/>
    <property type="match status" value="1"/>
</dbReference>
<evidence type="ECO:0000256" key="23">
    <source>
        <dbReference type="PROSITE-ProRule" id="PRU01207"/>
    </source>
</evidence>
<keyword evidence="19" id="KW-0804">Transcription</keyword>
<evidence type="ECO:0000256" key="7">
    <source>
        <dbReference type="ARBA" id="ARBA00012429"/>
    </source>
</evidence>
<feature type="domain" description="REM-1" evidence="29">
    <location>
        <begin position="156"/>
        <end position="238"/>
    </location>
</feature>
<feature type="domain" description="REM-1" evidence="29">
    <location>
        <begin position="247"/>
        <end position="326"/>
    </location>
</feature>
<comment type="similarity">
    <text evidence="6">Belongs to the protein kinase superfamily. AGC Ser/Thr protein kinase family. PKC subfamily.</text>
</comment>
<evidence type="ECO:0000256" key="15">
    <source>
        <dbReference type="ARBA" id="ARBA00022840"/>
    </source>
</evidence>
<evidence type="ECO:0000256" key="20">
    <source>
        <dbReference type="ARBA" id="ARBA00023242"/>
    </source>
</evidence>
<keyword evidence="13 24" id="KW-0547">Nucleotide-binding</keyword>
<evidence type="ECO:0000256" key="22">
    <source>
        <dbReference type="ARBA" id="ARBA00047470"/>
    </source>
</evidence>
<dbReference type="EMBL" id="JAINUG010000001">
    <property type="protein sequence ID" value="KAJ8418528.1"/>
    <property type="molecule type" value="Genomic_DNA"/>
</dbReference>
<dbReference type="Pfam" id="PF00433">
    <property type="entry name" value="Pkinase_C"/>
    <property type="match status" value="1"/>
</dbReference>
<proteinExistence type="inferred from homology"/>
<feature type="coiled-coil region" evidence="25">
    <location>
        <begin position="84"/>
        <end position="141"/>
    </location>
</feature>
<dbReference type="InterPro" id="IPR011072">
    <property type="entry name" value="HR1_rho-bd"/>
</dbReference>
<dbReference type="PANTHER" id="PTHR24351">
    <property type="entry name" value="RIBOSOMAL PROTEIN S6 KINASE"/>
    <property type="match status" value="1"/>
</dbReference>
<dbReference type="PROSITE" id="PS50011">
    <property type="entry name" value="PROTEIN_KINASE_DOM"/>
    <property type="match status" value="1"/>
</dbReference>
<feature type="region of interest" description="Disordered" evidence="26">
    <location>
        <begin position="573"/>
        <end position="630"/>
    </location>
</feature>
<evidence type="ECO:0000256" key="3">
    <source>
        <dbReference type="ARBA" id="ARBA00004370"/>
    </source>
</evidence>
<evidence type="ECO:0000256" key="1">
    <source>
        <dbReference type="ARBA" id="ARBA00004123"/>
    </source>
</evidence>
<dbReference type="SUPFAM" id="SSF56112">
    <property type="entry name" value="Protein kinase-like (PK-like)"/>
    <property type="match status" value="1"/>
</dbReference>
<dbReference type="SUPFAM" id="SSF46585">
    <property type="entry name" value="HR1 repeat"/>
    <property type="match status" value="3"/>
</dbReference>
<feature type="domain" description="AGC-kinase C-terminal" evidence="28">
    <location>
        <begin position="955"/>
        <end position="1022"/>
    </location>
</feature>
<dbReference type="SMART" id="SM00239">
    <property type="entry name" value="C2"/>
    <property type="match status" value="1"/>
</dbReference>
<keyword evidence="20" id="KW-0539">Nucleus</keyword>
<keyword evidence="16" id="KW-0805">Transcription regulation</keyword>
<dbReference type="SMART" id="SM00220">
    <property type="entry name" value="S_TKc"/>
    <property type="match status" value="1"/>
</dbReference>
<dbReference type="Pfam" id="PF02185">
    <property type="entry name" value="HR1"/>
    <property type="match status" value="3"/>
</dbReference>